<evidence type="ECO:0000313" key="2">
    <source>
        <dbReference type="Proteomes" id="UP000237000"/>
    </source>
</evidence>
<dbReference type="InParanoid" id="A0A2P5ACK1"/>
<reference evidence="2" key="1">
    <citation type="submission" date="2016-06" db="EMBL/GenBank/DDBJ databases">
        <title>Parallel loss of symbiosis genes in relatives of nitrogen-fixing non-legume Parasponia.</title>
        <authorList>
            <person name="Van Velzen R."/>
            <person name="Holmer R."/>
            <person name="Bu F."/>
            <person name="Rutten L."/>
            <person name="Van Zeijl A."/>
            <person name="Liu W."/>
            <person name="Santuari L."/>
            <person name="Cao Q."/>
            <person name="Sharma T."/>
            <person name="Shen D."/>
            <person name="Roswanjaya Y."/>
            <person name="Wardhani T."/>
            <person name="Kalhor M.S."/>
            <person name="Jansen J."/>
            <person name="Van den Hoogen J."/>
            <person name="Gungor B."/>
            <person name="Hartog M."/>
            <person name="Hontelez J."/>
            <person name="Verver J."/>
            <person name="Yang W.-C."/>
            <person name="Schijlen E."/>
            <person name="Repin R."/>
            <person name="Schilthuizen M."/>
            <person name="Schranz E."/>
            <person name="Heidstra R."/>
            <person name="Miyata K."/>
            <person name="Fedorova E."/>
            <person name="Kohlen W."/>
            <person name="Bisseling T."/>
            <person name="Smit S."/>
            <person name="Geurts R."/>
        </authorList>
    </citation>
    <scope>NUCLEOTIDE SEQUENCE [LARGE SCALE GENOMIC DNA]</scope>
    <source>
        <strain evidence="2">cv. RG33-2</strain>
    </source>
</reference>
<comment type="caution">
    <text evidence="1">The sequence shown here is derived from an EMBL/GenBank/DDBJ whole genome shotgun (WGS) entry which is preliminary data.</text>
</comment>
<sequence>KNVSKSSETESAVRDSGLWRNNLSPVGLNLGVLINFVAEEGAVKRIIIGSSR</sequence>
<dbReference type="EMBL" id="JXTC01000948">
    <property type="protein sequence ID" value="PON34251.1"/>
    <property type="molecule type" value="Genomic_DNA"/>
</dbReference>
<feature type="non-terminal residue" evidence="1">
    <location>
        <position position="1"/>
    </location>
</feature>
<evidence type="ECO:0000313" key="1">
    <source>
        <dbReference type="EMBL" id="PON34251.1"/>
    </source>
</evidence>
<accession>A0A2P5ACK1</accession>
<name>A0A2P5ACK1_TREOI</name>
<protein>
    <submittedName>
        <fullName evidence="1">Uncharacterized protein</fullName>
    </submittedName>
</protein>
<proteinExistence type="predicted"/>
<organism evidence="1 2">
    <name type="scientific">Trema orientale</name>
    <name type="common">Charcoal tree</name>
    <name type="synonym">Celtis orientalis</name>
    <dbReference type="NCBI Taxonomy" id="63057"/>
    <lineage>
        <taxon>Eukaryota</taxon>
        <taxon>Viridiplantae</taxon>
        <taxon>Streptophyta</taxon>
        <taxon>Embryophyta</taxon>
        <taxon>Tracheophyta</taxon>
        <taxon>Spermatophyta</taxon>
        <taxon>Magnoliopsida</taxon>
        <taxon>eudicotyledons</taxon>
        <taxon>Gunneridae</taxon>
        <taxon>Pentapetalae</taxon>
        <taxon>rosids</taxon>
        <taxon>fabids</taxon>
        <taxon>Rosales</taxon>
        <taxon>Cannabaceae</taxon>
        <taxon>Trema</taxon>
    </lineage>
</organism>
<keyword evidence="2" id="KW-1185">Reference proteome</keyword>
<dbReference type="AlphaFoldDB" id="A0A2P5ACK1"/>
<dbReference type="Proteomes" id="UP000237000">
    <property type="component" value="Unassembled WGS sequence"/>
</dbReference>
<gene>
    <name evidence="1" type="ORF">TorRG33x02_353650</name>
</gene>